<feature type="compositionally biased region" description="Polar residues" evidence="1">
    <location>
        <begin position="446"/>
        <end position="475"/>
    </location>
</feature>
<gene>
    <name evidence="2" type="ORF">C0Q70_16530</name>
</gene>
<organism evidence="2 3">
    <name type="scientific">Pomacea canaliculata</name>
    <name type="common">Golden apple snail</name>
    <dbReference type="NCBI Taxonomy" id="400727"/>
    <lineage>
        <taxon>Eukaryota</taxon>
        <taxon>Metazoa</taxon>
        <taxon>Spiralia</taxon>
        <taxon>Lophotrochozoa</taxon>
        <taxon>Mollusca</taxon>
        <taxon>Gastropoda</taxon>
        <taxon>Caenogastropoda</taxon>
        <taxon>Architaenioglossa</taxon>
        <taxon>Ampullarioidea</taxon>
        <taxon>Ampullariidae</taxon>
        <taxon>Pomacea</taxon>
    </lineage>
</organism>
<feature type="compositionally biased region" description="Polar residues" evidence="1">
    <location>
        <begin position="293"/>
        <end position="302"/>
    </location>
</feature>
<dbReference type="STRING" id="400727.A0A2T7NQ42"/>
<proteinExistence type="predicted"/>
<feature type="compositionally biased region" description="Polar residues" evidence="1">
    <location>
        <begin position="389"/>
        <end position="398"/>
    </location>
</feature>
<feature type="region of interest" description="Disordered" evidence="1">
    <location>
        <begin position="114"/>
        <end position="144"/>
    </location>
</feature>
<comment type="caution">
    <text evidence="2">The sequence shown here is derived from an EMBL/GenBank/DDBJ whole genome shotgun (WGS) entry which is preliminary data.</text>
</comment>
<dbReference type="AlphaFoldDB" id="A0A2T7NQ42"/>
<evidence type="ECO:0000313" key="3">
    <source>
        <dbReference type="Proteomes" id="UP000245119"/>
    </source>
</evidence>
<protein>
    <submittedName>
        <fullName evidence="2">Uncharacterized protein</fullName>
    </submittedName>
</protein>
<accession>A0A2T7NQ42</accession>
<name>A0A2T7NQ42_POMCA</name>
<keyword evidence="3" id="KW-1185">Reference proteome</keyword>
<feature type="region of interest" description="Disordered" evidence="1">
    <location>
        <begin position="368"/>
        <end position="400"/>
    </location>
</feature>
<dbReference type="EMBL" id="PZQS01000010">
    <property type="protein sequence ID" value="PVD23266.1"/>
    <property type="molecule type" value="Genomic_DNA"/>
</dbReference>
<feature type="compositionally biased region" description="Polar residues" evidence="1">
    <location>
        <begin position="257"/>
        <end position="275"/>
    </location>
</feature>
<dbReference type="Proteomes" id="UP000245119">
    <property type="component" value="Linkage Group LG10"/>
</dbReference>
<feature type="compositionally biased region" description="Polar residues" evidence="1">
    <location>
        <begin position="127"/>
        <end position="144"/>
    </location>
</feature>
<reference evidence="2 3" key="1">
    <citation type="submission" date="2018-04" db="EMBL/GenBank/DDBJ databases">
        <title>The genome of golden apple snail Pomacea canaliculata provides insight into stress tolerance and invasive adaptation.</title>
        <authorList>
            <person name="Liu C."/>
            <person name="Liu B."/>
            <person name="Ren Y."/>
            <person name="Zhang Y."/>
            <person name="Wang H."/>
            <person name="Li S."/>
            <person name="Jiang F."/>
            <person name="Yin L."/>
            <person name="Zhang G."/>
            <person name="Qian W."/>
            <person name="Fan W."/>
        </authorList>
    </citation>
    <scope>NUCLEOTIDE SEQUENCE [LARGE SCALE GENOMIC DNA]</scope>
    <source>
        <strain evidence="2">SZHN2017</strain>
        <tissue evidence="2">Muscle</tissue>
    </source>
</reference>
<evidence type="ECO:0000313" key="2">
    <source>
        <dbReference type="EMBL" id="PVD23266.1"/>
    </source>
</evidence>
<feature type="compositionally biased region" description="Acidic residues" evidence="1">
    <location>
        <begin position="203"/>
        <end position="256"/>
    </location>
</feature>
<feature type="region of interest" description="Disordered" evidence="1">
    <location>
        <begin position="184"/>
        <end position="325"/>
    </location>
</feature>
<evidence type="ECO:0000256" key="1">
    <source>
        <dbReference type="SAM" id="MobiDB-lite"/>
    </source>
</evidence>
<dbReference type="OrthoDB" id="343070at2759"/>
<feature type="region of interest" description="Disordered" evidence="1">
    <location>
        <begin position="22"/>
        <end position="95"/>
    </location>
</feature>
<feature type="region of interest" description="Disordered" evidence="1">
    <location>
        <begin position="418"/>
        <end position="493"/>
    </location>
</feature>
<feature type="compositionally biased region" description="Basic and acidic residues" evidence="1">
    <location>
        <begin position="70"/>
        <end position="85"/>
    </location>
</feature>
<feature type="compositionally biased region" description="Low complexity" evidence="1">
    <location>
        <begin position="22"/>
        <end position="54"/>
    </location>
</feature>
<feature type="compositionally biased region" description="Polar residues" evidence="1">
    <location>
        <begin position="420"/>
        <end position="432"/>
    </location>
</feature>
<sequence>MAGDLLEESSVQAVVIPNIQEPAPAQVLPQQQTQTQPGTTPSTTPPSAATPSTSVEMQPLPGSSSQLGKRSRDDGDTSEEGDAKRSKVTQEAAVIPTITITDENAKVVTHIEPQTQTLQESDRGQGISVTTSTTDLGQAGCQETPQQIFEQQEDERVLCQVQEVQEGPVEEEQGGDGDVIVVGSDEEEVETNMQVSATLEYEVGQDQEVEDESDEDADSEDEQIDEGGEFDEDQENDVDEEDDNDVVIIDIDENEQQDSQIPVGQGETSTVTGAVSSPRPPPPLQPVPHTERLPSTSRSQLTPFLLGQGGPFDDDDCTVPSTPTLSLPRRTDGFAEALNSPHVSQRFVFSGGVEVPVQPELAQLESQRALGMDDTRMDLSQFDDAGGRSMSSTPTPLQMSAGAALEATAVTAAVTAAPAGQSQETSGITSSYPGLFLGQGEGQPSAPESSEQQMDLTSESSQGQEDASATTTQASLAEGGMGDEEESNPRSTHQLVHAACVEVPRQQGQGHPWYGGVDLGVGDSNSSIHLGAWEHDIPAEECTEDSFRSFSKEKRPINLKSYRKWEKQFNELVHLASLVDGWMETTREAPYYYAMTSLDSLQSSLNSSVQDLPTCLQTSSLEQEEVKPADCTNFPVFSSPRKFGIGLKENGHIDCTSYLTPKSSYLFDSDFSSLLFHCVLPPTSQTGTIYLQ</sequence>